<dbReference type="GO" id="GO:0016020">
    <property type="term" value="C:membrane"/>
    <property type="evidence" value="ECO:0007669"/>
    <property type="project" value="UniProtKB-SubCell"/>
</dbReference>
<dbReference type="OrthoDB" id="5855768at2759"/>
<evidence type="ECO:0000256" key="5">
    <source>
        <dbReference type="ARBA" id="ARBA00023136"/>
    </source>
</evidence>
<keyword evidence="2" id="KW-0812">Transmembrane</keyword>
<dbReference type="AlphaFoldDB" id="W2T4T8"/>
<sequence>MQLYNVYCSFFACNLINPLFASDEISFLVSMGEQGSTGAELSRNRSSVLGVMPDHDDKKYFSMPWGNHKPMADVPGLWEQVDGRIERSNAIKKILKEIDGFKFDETHLFDEMGEKVIRFLERMKDYVLRIAEDCQVYFSENDALCGEWCGQIRSIPMKWANIADRKSRQEDKKGKLKSAWKETTQYTNEKGTEDLTEYTSTNPFGWNYMGNWVVRNTHDMWVCSSDGRETCDDKVFEVQEWRVNKWEPSKFTDYFGGEIEKKTMHNPGEGWRYEGKWVPDTHQNYGDKNGWVYAISDVFWGEAGTVDKEWRPDHKFRRRCIKRTRKAINFENQNFGNYEESLGDTKWEYSNGENKPYHYQEFSGDCIRRRRFVMEVQRQT</sequence>
<keyword evidence="8" id="KW-1185">Reference proteome</keyword>
<gene>
    <name evidence="7" type="ORF">NECAME_12000</name>
</gene>
<organism evidence="7 8">
    <name type="scientific">Necator americanus</name>
    <name type="common">Human hookworm</name>
    <dbReference type="NCBI Taxonomy" id="51031"/>
    <lineage>
        <taxon>Eukaryota</taxon>
        <taxon>Metazoa</taxon>
        <taxon>Ecdysozoa</taxon>
        <taxon>Nematoda</taxon>
        <taxon>Chromadorea</taxon>
        <taxon>Rhabditida</taxon>
        <taxon>Rhabditina</taxon>
        <taxon>Rhabditomorpha</taxon>
        <taxon>Strongyloidea</taxon>
        <taxon>Ancylostomatidae</taxon>
        <taxon>Bunostominae</taxon>
        <taxon>Necator</taxon>
    </lineage>
</organism>
<evidence type="ECO:0000313" key="7">
    <source>
        <dbReference type="EMBL" id="ETN75972.1"/>
    </source>
</evidence>
<dbReference type="InterPro" id="IPR006614">
    <property type="entry name" value="Peroxin/Ferlin"/>
</dbReference>
<evidence type="ECO:0000313" key="8">
    <source>
        <dbReference type="Proteomes" id="UP000053676"/>
    </source>
</evidence>
<reference evidence="8" key="1">
    <citation type="journal article" date="2014" name="Nat. Genet.">
        <title>Genome of the human hookworm Necator americanus.</title>
        <authorList>
            <person name="Tang Y.T."/>
            <person name="Gao X."/>
            <person name="Rosa B.A."/>
            <person name="Abubucker S."/>
            <person name="Hallsworth-Pepin K."/>
            <person name="Martin J."/>
            <person name="Tyagi R."/>
            <person name="Heizer E."/>
            <person name="Zhang X."/>
            <person name="Bhonagiri-Palsikar V."/>
            <person name="Minx P."/>
            <person name="Warren W.C."/>
            <person name="Wang Q."/>
            <person name="Zhan B."/>
            <person name="Hotez P.J."/>
            <person name="Sternberg P.W."/>
            <person name="Dougall A."/>
            <person name="Gaze S.T."/>
            <person name="Mulvenna J."/>
            <person name="Sotillo J."/>
            <person name="Ranganathan S."/>
            <person name="Rabelo E.M."/>
            <person name="Wilson R.K."/>
            <person name="Felgner P.L."/>
            <person name="Bethony J."/>
            <person name="Hawdon J.M."/>
            <person name="Gasser R.B."/>
            <person name="Loukas A."/>
            <person name="Mitreva M."/>
        </authorList>
    </citation>
    <scope>NUCLEOTIDE SEQUENCE [LARGE SCALE GENOMIC DNA]</scope>
</reference>
<keyword evidence="3" id="KW-0677">Repeat</keyword>
<feature type="domain" description="Peroxin/Ferlin" evidence="6">
    <location>
        <begin position="290"/>
        <end position="328"/>
    </location>
</feature>
<dbReference type="GO" id="GO:0007009">
    <property type="term" value="P:plasma membrane organization"/>
    <property type="evidence" value="ECO:0007669"/>
    <property type="project" value="TreeGrafter"/>
</dbReference>
<comment type="subcellular location">
    <subcellularLocation>
        <location evidence="1">Membrane</location>
    </subcellularLocation>
</comment>
<keyword evidence="4" id="KW-1133">Transmembrane helix</keyword>
<evidence type="ECO:0000259" key="6">
    <source>
        <dbReference type="SMART" id="SM00694"/>
    </source>
</evidence>
<dbReference type="GO" id="GO:0061025">
    <property type="term" value="P:membrane fusion"/>
    <property type="evidence" value="ECO:0007669"/>
    <property type="project" value="TreeGrafter"/>
</dbReference>
<name>W2T4T8_NECAM</name>
<feature type="domain" description="Peroxin/Ferlin" evidence="6">
    <location>
        <begin position="346"/>
        <end position="379"/>
    </location>
</feature>
<dbReference type="InterPro" id="IPR037721">
    <property type="entry name" value="Ferlin"/>
</dbReference>
<dbReference type="Proteomes" id="UP000053676">
    <property type="component" value="Unassembled WGS sequence"/>
</dbReference>
<evidence type="ECO:0000256" key="1">
    <source>
        <dbReference type="ARBA" id="ARBA00004370"/>
    </source>
</evidence>
<accession>W2T4T8</accession>
<keyword evidence="5" id="KW-0472">Membrane</keyword>
<evidence type="ECO:0000256" key="2">
    <source>
        <dbReference type="ARBA" id="ARBA00022692"/>
    </source>
</evidence>
<dbReference type="KEGG" id="nai:NECAME_12000"/>
<evidence type="ECO:0000256" key="3">
    <source>
        <dbReference type="ARBA" id="ARBA00022737"/>
    </source>
</evidence>
<protein>
    <recommendedName>
        <fullName evidence="6">Peroxin/Ferlin domain-containing protein</fullName>
    </recommendedName>
</protein>
<dbReference type="SMART" id="SM00694">
    <property type="entry name" value="DysFC"/>
    <property type="match status" value="2"/>
</dbReference>
<dbReference type="PANTHER" id="PTHR12546:SF33">
    <property type="entry name" value="SPERM VESICLE FUSION PROTEIN FER-1"/>
    <property type="match status" value="1"/>
</dbReference>
<dbReference type="EMBL" id="KI660259">
    <property type="protein sequence ID" value="ETN75972.1"/>
    <property type="molecule type" value="Genomic_DNA"/>
</dbReference>
<dbReference type="PANTHER" id="PTHR12546">
    <property type="entry name" value="FER-1-LIKE"/>
    <property type="match status" value="1"/>
</dbReference>
<dbReference type="STRING" id="51031.W2T4T8"/>
<evidence type="ECO:0000256" key="4">
    <source>
        <dbReference type="ARBA" id="ARBA00022989"/>
    </source>
</evidence>
<proteinExistence type="predicted"/>